<evidence type="ECO:0000313" key="1">
    <source>
        <dbReference type="EMBL" id="GAA4748893.1"/>
    </source>
</evidence>
<dbReference type="Gene3D" id="3.30.530.20">
    <property type="match status" value="1"/>
</dbReference>
<dbReference type="InterPro" id="IPR019587">
    <property type="entry name" value="Polyketide_cyclase/dehydratase"/>
</dbReference>
<dbReference type="SUPFAM" id="SSF55961">
    <property type="entry name" value="Bet v1-like"/>
    <property type="match status" value="1"/>
</dbReference>
<name>A0ABP8Z7S6_9ACTN</name>
<reference evidence="2" key="1">
    <citation type="journal article" date="2019" name="Int. J. Syst. Evol. Microbiol.">
        <title>The Global Catalogue of Microorganisms (GCM) 10K type strain sequencing project: providing services to taxonomists for standard genome sequencing and annotation.</title>
        <authorList>
            <consortium name="The Broad Institute Genomics Platform"/>
            <consortium name="The Broad Institute Genome Sequencing Center for Infectious Disease"/>
            <person name="Wu L."/>
            <person name="Ma J."/>
        </authorList>
    </citation>
    <scope>NUCLEOTIDE SEQUENCE [LARGE SCALE GENOMIC DNA]</scope>
    <source>
        <strain evidence="2">JCM 18077</strain>
    </source>
</reference>
<organism evidence="1 2">
    <name type="scientific">Gordonia alkaliphila</name>
    <dbReference type="NCBI Taxonomy" id="1053547"/>
    <lineage>
        <taxon>Bacteria</taxon>
        <taxon>Bacillati</taxon>
        <taxon>Actinomycetota</taxon>
        <taxon>Actinomycetes</taxon>
        <taxon>Mycobacteriales</taxon>
        <taxon>Gordoniaceae</taxon>
        <taxon>Gordonia</taxon>
    </lineage>
</organism>
<sequence length="143" mass="15861">MIDMQREVTTMAPPAAVFDYLADFRTTEQWDPGTVRTVRVEGDGGVGTRYANTSEFLGRTSDVTYEVIDLVPGTSIRLRGENHALIAHDTITVSPHGGGSLVTYRVQFDFQGSLRWAEPLLRLGVRRLLDKGAHSMGRELARL</sequence>
<dbReference type="InterPro" id="IPR023393">
    <property type="entry name" value="START-like_dom_sf"/>
</dbReference>
<dbReference type="RefSeq" id="WP_345313289.1">
    <property type="nucleotide sequence ID" value="NZ_BAABIE010000007.1"/>
</dbReference>
<dbReference type="Proteomes" id="UP001500822">
    <property type="component" value="Unassembled WGS sequence"/>
</dbReference>
<comment type="caution">
    <text evidence="1">The sequence shown here is derived from an EMBL/GenBank/DDBJ whole genome shotgun (WGS) entry which is preliminary data.</text>
</comment>
<keyword evidence="2" id="KW-1185">Reference proteome</keyword>
<dbReference type="EMBL" id="BAABIE010000007">
    <property type="protein sequence ID" value="GAA4748893.1"/>
    <property type="molecule type" value="Genomic_DNA"/>
</dbReference>
<evidence type="ECO:0000313" key="2">
    <source>
        <dbReference type="Proteomes" id="UP001500822"/>
    </source>
</evidence>
<dbReference type="Pfam" id="PF10604">
    <property type="entry name" value="Polyketide_cyc2"/>
    <property type="match status" value="1"/>
</dbReference>
<gene>
    <name evidence="1" type="ORF">GCM10023217_18900</name>
</gene>
<protein>
    <submittedName>
        <fullName evidence="1">SRPBCC family protein</fullName>
    </submittedName>
</protein>
<proteinExistence type="predicted"/>
<accession>A0ABP8Z7S6</accession>